<feature type="compositionally biased region" description="Basic and acidic residues" evidence="3">
    <location>
        <begin position="266"/>
        <end position="282"/>
    </location>
</feature>
<proteinExistence type="predicted"/>
<feature type="domain" description="HTH La-type RNA-binding" evidence="4">
    <location>
        <begin position="839"/>
        <end position="931"/>
    </location>
</feature>
<feature type="compositionally biased region" description="Polar residues" evidence="3">
    <location>
        <begin position="782"/>
        <end position="793"/>
    </location>
</feature>
<feature type="region of interest" description="Disordered" evidence="3">
    <location>
        <begin position="1259"/>
        <end position="1313"/>
    </location>
</feature>
<feature type="compositionally biased region" description="Basic and acidic residues" evidence="3">
    <location>
        <begin position="354"/>
        <end position="369"/>
    </location>
</feature>
<protein>
    <recommendedName>
        <fullName evidence="4">HTH La-type RNA-binding domain-containing protein</fullName>
    </recommendedName>
</protein>
<dbReference type="GO" id="GO:0048255">
    <property type="term" value="P:mRNA stabilization"/>
    <property type="evidence" value="ECO:0007669"/>
    <property type="project" value="InterPro"/>
</dbReference>
<dbReference type="PANTHER" id="PTHR22792:SF132">
    <property type="entry name" value="LA-RELATED PROTEIN 1"/>
    <property type="match status" value="1"/>
</dbReference>
<dbReference type="Proteomes" id="UP000242913">
    <property type="component" value="Unassembled WGS sequence"/>
</dbReference>
<dbReference type="PANTHER" id="PTHR22792">
    <property type="entry name" value="LUPUS LA PROTEIN-RELATED"/>
    <property type="match status" value="1"/>
</dbReference>
<dbReference type="InterPro" id="IPR006607">
    <property type="entry name" value="DM15"/>
</dbReference>
<dbReference type="Pfam" id="PF21071">
    <property type="entry name" value="LARP1_HEAT"/>
    <property type="match status" value="1"/>
</dbReference>
<evidence type="ECO:0000256" key="3">
    <source>
        <dbReference type="SAM" id="MobiDB-lite"/>
    </source>
</evidence>
<organism evidence="5 6">
    <name type="scientific">Onchocerca flexuosa</name>
    <dbReference type="NCBI Taxonomy" id="387005"/>
    <lineage>
        <taxon>Eukaryota</taxon>
        <taxon>Metazoa</taxon>
        <taxon>Ecdysozoa</taxon>
        <taxon>Nematoda</taxon>
        <taxon>Chromadorea</taxon>
        <taxon>Rhabditida</taxon>
        <taxon>Spirurina</taxon>
        <taxon>Spiruromorpha</taxon>
        <taxon>Filarioidea</taxon>
        <taxon>Onchocercidae</taxon>
        <taxon>Onchocerca</taxon>
    </lineage>
</organism>
<dbReference type="InterPro" id="IPR045180">
    <property type="entry name" value="La_dom_prot"/>
</dbReference>
<feature type="compositionally biased region" description="Basic and acidic residues" evidence="3">
    <location>
        <begin position="997"/>
        <end position="1012"/>
    </location>
</feature>
<dbReference type="InterPro" id="IPR006630">
    <property type="entry name" value="La_HTH"/>
</dbReference>
<feature type="region of interest" description="Disordered" evidence="3">
    <location>
        <begin position="130"/>
        <end position="183"/>
    </location>
</feature>
<feature type="region of interest" description="Disordered" evidence="3">
    <location>
        <begin position="907"/>
        <end position="942"/>
    </location>
</feature>
<dbReference type="GO" id="GO:0045727">
    <property type="term" value="P:positive regulation of translation"/>
    <property type="evidence" value="ECO:0007669"/>
    <property type="project" value="TreeGrafter"/>
</dbReference>
<dbReference type="EMBL" id="KZ270047">
    <property type="protein sequence ID" value="OZC07002.1"/>
    <property type="molecule type" value="Genomic_DNA"/>
</dbReference>
<evidence type="ECO:0000256" key="1">
    <source>
        <dbReference type="ARBA" id="ARBA00022884"/>
    </source>
</evidence>
<feature type="region of interest" description="Disordered" evidence="3">
    <location>
        <begin position="780"/>
        <end position="804"/>
    </location>
</feature>
<feature type="compositionally biased region" description="Basic and acidic residues" evidence="3">
    <location>
        <begin position="1056"/>
        <end position="1075"/>
    </location>
</feature>
<dbReference type="GO" id="GO:0000339">
    <property type="term" value="F:RNA cap binding"/>
    <property type="evidence" value="ECO:0007669"/>
    <property type="project" value="InterPro"/>
</dbReference>
<dbReference type="Gene3D" id="1.10.10.10">
    <property type="entry name" value="Winged helix-like DNA-binding domain superfamily/Winged helix DNA-binding domain"/>
    <property type="match status" value="1"/>
</dbReference>
<dbReference type="SMART" id="SM00684">
    <property type="entry name" value="DM15"/>
    <property type="match status" value="3"/>
</dbReference>
<feature type="compositionally biased region" description="Basic and acidic residues" evidence="3">
    <location>
        <begin position="149"/>
        <end position="174"/>
    </location>
</feature>
<feature type="compositionally biased region" description="Low complexity" evidence="3">
    <location>
        <begin position="1083"/>
        <end position="1093"/>
    </location>
</feature>
<keyword evidence="1 2" id="KW-0694">RNA-binding</keyword>
<dbReference type="PROSITE" id="PS50961">
    <property type="entry name" value="HTH_LA"/>
    <property type="match status" value="1"/>
</dbReference>
<keyword evidence="6" id="KW-1185">Reference proteome</keyword>
<dbReference type="SUPFAM" id="SSF46785">
    <property type="entry name" value="Winged helix' DNA-binding domain"/>
    <property type="match status" value="1"/>
</dbReference>
<evidence type="ECO:0000313" key="5">
    <source>
        <dbReference type="EMBL" id="OZC07002.1"/>
    </source>
</evidence>
<dbReference type="Pfam" id="PF05383">
    <property type="entry name" value="La"/>
    <property type="match status" value="1"/>
</dbReference>
<accession>A0A238BP34</accession>
<dbReference type="InterPro" id="IPR036390">
    <property type="entry name" value="WH_DNA-bd_sf"/>
</dbReference>
<feature type="region of interest" description="Disordered" evidence="3">
    <location>
        <begin position="995"/>
        <end position="1122"/>
    </location>
</feature>
<evidence type="ECO:0000313" key="6">
    <source>
        <dbReference type="Proteomes" id="UP000242913"/>
    </source>
</evidence>
<feature type="compositionally biased region" description="Low complexity" evidence="3">
    <location>
        <begin position="1039"/>
        <end position="1055"/>
    </location>
</feature>
<evidence type="ECO:0000259" key="4">
    <source>
        <dbReference type="PROSITE" id="PS50961"/>
    </source>
</evidence>
<dbReference type="OrthoDB" id="340227at2759"/>
<feature type="region of interest" description="Disordered" evidence="3">
    <location>
        <begin position="332"/>
        <end position="394"/>
    </location>
</feature>
<feature type="compositionally biased region" description="Polar residues" evidence="3">
    <location>
        <begin position="130"/>
        <end position="140"/>
    </location>
</feature>
<dbReference type="GO" id="GO:0005829">
    <property type="term" value="C:cytosol"/>
    <property type="evidence" value="ECO:0007669"/>
    <property type="project" value="TreeGrafter"/>
</dbReference>
<feature type="compositionally biased region" description="Basic and acidic residues" evidence="3">
    <location>
        <begin position="907"/>
        <end position="922"/>
    </location>
</feature>
<feature type="compositionally biased region" description="Polar residues" evidence="3">
    <location>
        <begin position="923"/>
        <end position="939"/>
    </location>
</feature>
<name>A0A238BP34_9BILA</name>
<feature type="compositionally biased region" description="Basic and acidic residues" evidence="3">
    <location>
        <begin position="1024"/>
        <end position="1034"/>
    </location>
</feature>
<gene>
    <name evidence="5" type="ORF">X798_05978</name>
</gene>
<feature type="region of interest" description="Disordered" evidence="3">
    <location>
        <begin position="242"/>
        <end position="283"/>
    </location>
</feature>
<dbReference type="SMART" id="SM00715">
    <property type="entry name" value="LA"/>
    <property type="match status" value="1"/>
</dbReference>
<dbReference type="GO" id="GO:0010494">
    <property type="term" value="C:cytoplasmic stress granule"/>
    <property type="evidence" value="ECO:0007669"/>
    <property type="project" value="TreeGrafter"/>
</dbReference>
<evidence type="ECO:0000256" key="2">
    <source>
        <dbReference type="PROSITE-ProRule" id="PRU00332"/>
    </source>
</evidence>
<reference evidence="5 6" key="1">
    <citation type="submission" date="2015-12" db="EMBL/GenBank/DDBJ databases">
        <title>Draft genome of the nematode, Onchocerca flexuosa.</title>
        <authorList>
            <person name="Mitreva M."/>
        </authorList>
    </citation>
    <scope>NUCLEOTIDE SEQUENCE [LARGE SCALE GENOMIC DNA]</scope>
    <source>
        <strain evidence="5">Red Deer</strain>
    </source>
</reference>
<feature type="region of interest" description="Disordered" evidence="3">
    <location>
        <begin position="653"/>
        <end position="683"/>
    </location>
</feature>
<dbReference type="InterPro" id="IPR036388">
    <property type="entry name" value="WH-like_DNA-bd_sf"/>
</dbReference>
<sequence>MANKPQLTFARIVSGTVDTNGIGTGSVAITQAPVTVAVTSATAITIATTVSNTTATTTATASSPITDVSTTAMESGNHTSSTTPGGSCVIASAVPYSSGKNKDGLHQRFVEERKPDSNGNAHVQRSILSGPHQQNHYHQQIQRRNKPRLKNDRSRKDDNVLSVGKEENETHTEQQPEVILGPAPLPTVNAWFKHSVTETKESKEESEVLKPHISSAKEEVNSLPLKKMDTEKDNVIKSVAQETLTSTGENNSKKMAKSSLSSQTTKQEKQVDTEATNVDDKAWPSLNEAVNEELKPDNAINNVITKGGAVNHEVIKIIDSSEAVYYTDMKQDRDKENESNGNGGKNNKSGKAWKKLDIDVDYTGREGQGRRGNTGPGNKSDHPQKNRRGSSFAKQQAIKQYSPSYGVITVPASTTENVAKIVPALAPASLLGCAQPLSYIAPAFIYSPECATISDEYAEEDYWYLDTASNGFYYQLEGNQGWKKKVDSDGDFVGTYHHYHSIPSIRGQKPMITAVPVIPFPTYQPKIRNQKTMNTNPQQRYNKRDETAAMATAAPNGITQQQWATTSAAAAAAALQNGGNRHRPYFGQPQFVRAPVIGNRISGVDYWHKNGSSAADAVRRQQQQQPFHYERGGTAGNVGTDDMGDRNKAFFSRNDKWQPRGSHPQAPPKLTAAQRRARGPLPDWDECAGDDDNFDYMDLMESQYAQFYAVSTIPPFDPTSTCLDPALAAAFPTANIMFQAHQQMAALTFRHSHLSPFNPHLLSQPPPTVAAAATTVGESRSDSVASSLTSNTVPPTPTALLSPGSGVLTSKGEFIPGPTVAPMNVPYHAAYPPISPQAPLTNETLKEYVKKQIEYYLSPENLQKDFYLRRKMDKNGFLSLVLIASFPRVRTLTDNIALITEALRSSERVELSDDNENVRPRDNPQQWPLSPTLPQTAESSGDVVRTATKTATKAPNDASSVISQVMPTSPQVAEAIDSCVLIQAELQPSVSLESVEDEKRNYERRNNNDTTEKVVVGNSNLAKGNKDGDVEVVAHRRSSVVNGNNDGGSSSSGMVERNRELTRESEVEDWQEVKSRKQRKSKGSGSNVGKGASHSVSSPPARSIPETDVQNDDDFFTVPDVPRRERRAVNKASISDDSSEDISDANIKKLIIVTPTLLNKKQFDRTGNSTTSSKISQNLTEEMEYGLRRYENELWNRKETGRKTHINKVDIVSEEVFKQLRGEDGIVQKGAPEPPPKMFPTPNTVPEISSVWAQKARERAAANAASSTKSPLAKRETESGMLTPRFYPVKETAKESTVPDSSQPRKYKTRHSENPPVEMPVGWVFGTSSRTSSINADSVESTSGQAIPGPSMHVSFSLLQENGFQEQIYTKWRISCLEQRKHLGYGTTEMNTYFRFLSFFLRDHFNRKMYQEFRNLALEDAKAGYRYGLECLFRFYNFGLERKFRPNIYLDFQEETMNDIKRGELYGLEKFWAFLKFYKHSRRLEVHPFLKKKLAEYKNLDDFKFDPATAAKKELSMDSMNAALSSRR</sequence>